<name>A0A315VCF1_GAMAF</name>
<dbReference type="EMBL" id="NHOQ01002094">
    <property type="protein sequence ID" value="PWA19781.1"/>
    <property type="molecule type" value="Genomic_DNA"/>
</dbReference>
<evidence type="ECO:0000313" key="2">
    <source>
        <dbReference type="Proteomes" id="UP000250572"/>
    </source>
</evidence>
<reference evidence="1 2" key="1">
    <citation type="journal article" date="2018" name="G3 (Bethesda)">
        <title>A High-Quality Reference Genome for the Invasive Mosquitofish Gambusia affinis Using a Chicago Library.</title>
        <authorList>
            <person name="Hoffberg S.L."/>
            <person name="Troendle N.J."/>
            <person name="Glenn T.C."/>
            <person name="Mahmud O."/>
            <person name="Louha S."/>
            <person name="Chalopin D."/>
            <person name="Bennetzen J.L."/>
            <person name="Mauricio R."/>
        </authorList>
    </citation>
    <scope>NUCLEOTIDE SEQUENCE [LARGE SCALE GENOMIC DNA]</scope>
    <source>
        <strain evidence="1">NE01/NJP1002.9</strain>
        <tissue evidence="1">Muscle</tissue>
    </source>
</reference>
<protein>
    <submittedName>
        <fullName evidence="1">Uncharacterized protein</fullName>
    </submittedName>
</protein>
<keyword evidence="2" id="KW-1185">Reference proteome</keyword>
<sequence length="74" mass="8425">MLATRTLLSKQTLTAVSHQPACFVHQGEYGYWGNTKVAVDVDGGMEVMSMKEYSEYPDTFSPIRELPPVQTWWL</sequence>
<organism evidence="1 2">
    <name type="scientific">Gambusia affinis</name>
    <name type="common">Western mosquitofish</name>
    <name type="synonym">Heterandria affinis</name>
    <dbReference type="NCBI Taxonomy" id="33528"/>
    <lineage>
        <taxon>Eukaryota</taxon>
        <taxon>Metazoa</taxon>
        <taxon>Chordata</taxon>
        <taxon>Craniata</taxon>
        <taxon>Vertebrata</taxon>
        <taxon>Euteleostomi</taxon>
        <taxon>Actinopterygii</taxon>
        <taxon>Neopterygii</taxon>
        <taxon>Teleostei</taxon>
        <taxon>Neoteleostei</taxon>
        <taxon>Acanthomorphata</taxon>
        <taxon>Ovalentaria</taxon>
        <taxon>Atherinomorphae</taxon>
        <taxon>Cyprinodontiformes</taxon>
        <taxon>Poeciliidae</taxon>
        <taxon>Poeciliinae</taxon>
        <taxon>Gambusia</taxon>
    </lineage>
</organism>
<gene>
    <name evidence="1" type="ORF">CCH79_00006904</name>
</gene>
<evidence type="ECO:0000313" key="1">
    <source>
        <dbReference type="EMBL" id="PWA19781.1"/>
    </source>
</evidence>
<proteinExistence type="predicted"/>
<dbReference type="AlphaFoldDB" id="A0A315VCF1"/>
<dbReference type="Proteomes" id="UP000250572">
    <property type="component" value="Unassembled WGS sequence"/>
</dbReference>
<accession>A0A315VCF1</accession>
<comment type="caution">
    <text evidence="1">The sequence shown here is derived from an EMBL/GenBank/DDBJ whole genome shotgun (WGS) entry which is preliminary data.</text>
</comment>